<evidence type="ECO:0000256" key="1">
    <source>
        <dbReference type="SAM" id="Coils"/>
    </source>
</evidence>
<proteinExistence type="predicted"/>
<dbReference type="Proteomes" id="UP000028411">
    <property type="component" value="Unassembled WGS sequence"/>
</dbReference>
<accession>A0A081REW9</accession>
<protein>
    <recommendedName>
        <fullName evidence="4">Conjugal transfer protein TraD</fullName>
    </recommendedName>
</protein>
<dbReference type="EMBL" id="JFHR01000018">
    <property type="protein sequence ID" value="KEQ53742.1"/>
    <property type="molecule type" value="Genomic_DNA"/>
</dbReference>
<evidence type="ECO:0000313" key="2">
    <source>
        <dbReference type="EMBL" id="KEQ53742.1"/>
    </source>
</evidence>
<sequence length="72" mass="8290">MAKTLEQERLALEEDERKLQSRRKMLEEKEREQAITLVERAGLLKLDGKRLGALMDRIKTLGIEAVEKKLAA</sequence>
<dbReference type="eggNOG" id="ENOG5031BVX">
    <property type="taxonomic scope" value="Bacteria"/>
</dbReference>
<reference evidence="2 3" key="1">
    <citation type="submission" date="2014-02" db="EMBL/GenBank/DDBJ databases">
        <title>Whole genome sequence of Sphingobium chlorophenolicum NBRC 16172.</title>
        <authorList>
            <person name="Gan H.M."/>
            <person name="Gan H.Y."/>
            <person name="Chew T.H."/>
            <person name="Savka M.A."/>
        </authorList>
    </citation>
    <scope>NUCLEOTIDE SEQUENCE [LARGE SCALE GENOMIC DNA]</scope>
    <source>
        <strain evidence="2 3">NBRC 16172</strain>
    </source>
</reference>
<evidence type="ECO:0008006" key="4">
    <source>
        <dbReference type="Google" id="ProtNLM"/>
    </source>
</evidence>
<dbReference type="RefSeq" id="WP_037450706.1">
    <property type="nucleotide sequence ID" value="NZ_JFHR01000018.1"/>
</dbReference>
<dbReference type="AlphaFoldDB" id="A0A081REW9"/>
<evidence type="ECO:0000313" key="3">
    <source>
        <dbReference type="Proteomes" id="UP000028411"/>
    </source>
</evidence>
<dbReference type="PATRIC" id="fig|46429.4.peg.1929"/>
<name>A0A081REW9_SPHCR</name>
<keyword evidence="1" id="KW-0175">Coiled coil</keyword>
<organism evidence="2 3">
    <name type="scientific">Sphingobium chlorophenolicum</name>
    <dbReference type="NCBI Taxonomy" id="46429"/>
    <lineage>
        <taxon>Bacteria</taxon>
        <taxon>Pseudomonadati</taxon>
        <taxon>Pseudomonadota</taxon>
        <taxon>Alphaproteobacteria</taxon>
        <taxon>Sphingomonadales</taxon>
        <taxon>Sphingomonadaceae</taxon>
        <taxon>Sphingobium</taxon>
    </lineage>
</organism>
<feature type="coiled-coil region" evidence="1">
    <location>
        <begin position="2"/>
        <end position="32"/>
    </location>
</feature>
<comment type="caution">
    <text evidence="2">The sequence shown here is derived from an EMBL/GenBank/DDBJ whole genome shotgun (WGS) entry which is preliminary data.</text>
</comment>
<dbReference type="OrthoDB" id="7510562at2"/>
<gene>
    <name evidence="2" type="ORF">BV95_01958</name>
</gene>